<name>A0A2P4ZXN2_9HYPO</name>
<dbReference type="STRING" id="398673.A0A2P4ZXN2"/>
<organism evidence="1 2">
    <name type="scientific">Trichoderma gamsii</name>
    <dbReference type="NCBI Taxonomy" id="398673"/>
    <lineage>
        <taxon>Eukaryota</taxon>
        <taxon>Fungi</taxon>
        <taxon>Dikarya</taxon>
        <taxon>Ascomycota</taxon>
        <taxon>Pezizomycotina</taxon>
        <taxon>Sordariomycetes</taxon>
        <taxon>Hypocreomycetidae</taxon>
        <taxon>Hypocreales</taxon>
        <taxon>Hypocreaceae</taxon>
        <taxon>Trichoderma</taxon>
    </lineage>
</organism>
<dbReference type="AlphaFoldDB" id="A0A2P4ZXN2"/>
<evidence type="ECO:0000313" key="1">
    <source>
        <dbReference type="EMBL" id="PON29059.1"/>
    </source>
</evidence>
<gene>
    <name evidence="1" type="ORF">TGAM01_v202167</name>
</gene>
<proteinExistence type="predicted"/>
<dbReference type="GeneID" id="29980470"/>
<dbReference type="RefSeq" id="XP_018666529.1">
    <property type="nucleotide sequence ID" value="XM_018800387.1"/>
</dbReference>
<accession>A0A2P4ZXN2</accession>
<sequence length="412" mass="45010">MYLKSSDHLPPHLALLQLWPHHPPGRNHSTCSIFGLVKQDYADNADVFLLGRSNTSFDLFAVLANIHAIDIIGFRDATAGQAPLSYFFAAGPPTIITDKTPLLPDPPFLLHPRSLSAAYRVPLPAVLKYPSSKSENNDGTCKHVLVIAITYPILTGPSPRFHSADWKAAQSLLARTNTIISFTCNEVSIKRPGEPSNASAGLDPCIIIGSVIRIRKHENTEPRYYLSASLGAIFKKKAFVQYNGKDGKTMYVFLFNIYGNMVSLGATASPFPSKVTKKVEGKMKFAIGSVIAMMATTADKRRRNSPPPGPDRCFFCLWNPNISSHMCVASELSRAFVFSPRSRAIDLAFLVDGSNNNSRANNTNNMDLPAFDDRLRNGTPAQVSGGLWLLRSGRILRPILLSAAARGSTPVN</sequence>
<dbReference type="EMBL" id="JPDN02000005">
    <property type="protein sequence ID" value="PON29059.1"/>
    <property type="molecule type" value="Genomic_DNA"/>
</dbReference>
<dbReference type="Proteomes" id="UP000054821">
    <property type="component" value="Unassembled WGS sequence"/>
</dbReference>
<keyword evidence="2" id="KW-1185">Reference proteome</keyword>
<comment type="caution">
    <text evidence="1">The sequence shown here is derived from an EMBL/GenBank/DDBJ whole genome shotgun (WGS) entry which is preliminary data.</text>
</comment>
<evidence type="ECO:0000313" key="2">
    <source>
        <dbReference type="Proteomes" id="UP000054821"/>
    </source>
</evidence>
<protein>
    <submittedName>
        <fullName evidence="1">Uncharacterized protein</fullName>
    </submittedName>
</protein>
<reference evidence="1 2" key="1">
    <citation type="journal article" date="2016" name="Genome Announc.">
        <title>Draft Whole-Genome Sequence of Trichoderma gamsii T6085, a Promising Biocontrol Agent of Fusarium Head Blight on Wheat.</title>
        <authorList>
            <person name="Baroncelli R."/>
            <person name="Zapparata A."/>
            <person name="Piaggeschi G."/>
            <person name="Sarrocco S."/>
            <person name="Vannacci G."/>
        </authorList>
    </citation>
    <scope>NUCLEOTIDE SEQUENCE [LARGE SCALE GENOMIC DNA]</scope>
    <source>
        <strain evidence="1 2">T6085</strain>
    </source>
</reference>